<keyword evidence="8 12" id="KW-0406">Ion transport</keyword>
<evidence type="ECO:0000313" key="14">
    <source>
        <dbReference type="Proteomes" id="UP000694867"/>
    </source>
</evidence>
<dbReference type="Pfam" id="PF00858">
    <property type="entry name" value="ASC"/>
    <property type="match status" value="1"/>
</dbReference>
<evidence type="ECO:0000256" key="1">
    <source>
        <dbReference type="ARBA" id="ARBA00004141"/>
    </source>
</evidence>
<keyword evidence="5 12" id="KW-0812">Transmembrane</keyword>
<proteinExistence type="inferred from homology"/>
<keyword evidence="14" id="KW-1185">Reference proteome</keyword>
<dbReference type="KEGG" id="goe:108864650"/>
<feature type="transmembrane region" description="Helical" evidence="13">
    <location>
        <begin position="357"/>
        <end position="381"/>
    </location>
</feature>
<evidence type="ECO:0000256" key="13">
    <source>
        <dbReference type="SAM" id="Phobius"/>
    </source>
</evidence>
<evidence type="ECO:0000256" key="8">
    <source>
        <dbReference type="ARBA" id="ARBA00023065"/>
    </source>
</evidence>
<keyword evidence="6 13" id="KW-1133">Transmembrane helix</keyword>
<evidence type="ECO:0000256" key="12">
    <source>
        <dbReference type="RuleBase" id="RU000679"/>
    </source>
</evidence>
<accession>A0AAJ7L699</accession>
<keyword evidence="4 12" id="KW-0894">Sodium channel</keyword>
<keyword evidence="7" id="KW-0915">Sodium</keyword>
<keyword evidence="10 12" id="KW-0739">Sodium transport</keyword>
<sequence length="413" mass="46583">MKRFLNLLIYAACFSGLIMQVSNLVATYLERRTQVSQTEVPKRDLQFPAVTICVDFWTSKAKLCEIHRNNCSKRSMSIMTVMYLQNINAELRNVSAFDPEDLFSCRLKGTGSCGIDVNCADAIRMTSFRRPLQMCYTLDLTRKPQYACDEPWSLEVSLGTAVKPRDTIIFMRSQSVPVILVEAGIAPLLEIPSVSLRPGYSHEVAIRQQKIKRLPAPFESDCVEYEPMGYQADMNGRHSMESCVQQCLYQQEFALCGCITYTHEFVGSIGLPVCLNATRGFEYCKQLIIGGPGYRACYAKCRVPCREIRYDVKLARIAPIPDIEAAEKETNFRVKFRFSTFNVEVLEVSPLINFQTLMAYMGATFGVWIGLSLIDILSWLARRGLPIPFSISLIKGGIFIPDEQHPILPKAAP</sequence>
<protein>
    <submittedName>
        <fullName evidence="15">Amiloride-sensitive sodium channel subunit alpha-like</fullName>
    </submittedName>
</protein>
<evidence type="ECO:0000256" key="2">
    <source>
        <dbReference type="ARBA" id="ARBA00007193"/>
    </source>
</evidence>
<evidence type="ECO:0000313" key="15">
    <source>
        <dbReference type="RefSeq" id="XP_018496226.1"/>
    </source>
</evidence>
<reference evidence="15" key="1">
    <citation type="submission" date="2025-08" db="UniProtKB">
        <authorList>
            <consortium name="RefSeq"/>
        </authorList>
    </citation>
    <scope>IDENTIFICATION</scope>
</reference>
<evidence type="ECO:0000256" key="9">
    <source>
        <dbReference type="ARBA" id="ARBA00023136"/>
    </source>
</evidence>
<evidence type="ECO:0000256" key="3">
    <source>
        <dbReference type="ARBA" id="ARBA00022448"/>
    </source>
</evidence>
<dbReference type="GO" id="GO:0005886">
    <property type="term" value="C:plasma membrane"/>
    <property type="evidence" value="ECO:0007669"/>
    <property type="project" value="TreeGrafter"/>
</dbReference>
<keyword evidence="9 13" id="KW-0472">Membrane</keyword>
<organism evidence="14 15">
    <name type="scientific">Galendromus occidentalis</name>
    <name type="common">western predatory mite</name>
    <dbReference type="NCBI Taxonomy" id="34638"/>
    <lineage>
        <taxon>Eukaryota</taxon>
        <taxon>Metazoa</taxon>
        <taxon>Ecdysozoa</taxon>
        <taxon>Arthropoda</taxon>
        <taxon>Chelicerata</taxon>
        <taxon>Arachnida</taxon>
        <taxon>Acari</taxon>
        <taxon>Parasitiformes</taxon>
        <taxon>Mesostigmata</taxon>
        <taxon>Gamasina</taxon>
        <taxon>Phytoseioidea</taxon>
        <taxon>Phytoseiidae</taxon>
        <taxon>Typhlodrominae</taxon>
        <taxon>Galendromus</taxon>
    </lineage>
</organism>
<dbReference type="AlphaFoldDB" id="A0AAJ7L699"/>
<keyword evidence="11 12" id="KW-0407">Ion channel</keyword>
<dbReference type="PRINTS" id="PR01078">
    <property type="entry name" value="AMINACHANNEL"/>
</dbReference>
<gene>
    <name evidence="15" type="primary">LOC108864650</name>
</gene>
<evidence type="ECO:0000256" key="6">
    <source>
        <dbReference type="ARBA" id="ARBA00022989"/>
    </source>
</evidence>
<comment type="subcellular location">
    <subcellularLocation>
        <location evidence="1">Membrane</location>
        <topology evidence="1">Multi-pass membrane protein</topology>
    </subcellularLocation>
</comment>
<evidence type="ECO:0000256" key="4">
    <source>
        <dbReference type="ARBA" id="ARBA00022461"/>
    </source>
</evidence>
<dbReference type="PANTHER" id="PTHR11690:SF248">
    <property type="entry name" value="PICKPOCKET 17, ISOFORM A"/>
    <property type="match status" value="1"/>
</dbReference>
<dbReference type="RefSeq" id="XP_018496226.1">
    <property type="nucleotide sequence ID" value="XM_018640710.1"/>
</dbReference>
<comment type="similarity">
    <text evidence="2 12">Belongs to the amiloride-sensitive sodium channel (TC 1.A.6) family.</text>
</comment>
<dbReference type="Proteomes" id="UP000694867">
    <property type="component" value="Unplaced"/>
</dbReference>
<keyword evidence="3 12" id="KW-0813">Transport</keyword>
<evidence type="ECO:0000256" key="7">
    <source>
        <dbReference type="ARBA" id="ARBA00023053"/>
    </source>
</evidence>
<dbReference type="GO" id="GO:0015280">
    <property type="term" value="F:ligand-gated sodium channel activity"/>
    <property type="evidence" value="ECO:0007669"/>
    <property type="project" value="TreeGrafter"/>
</dbReference>
<dbReference type="GeneID" id="108864650"/>
<evidence type="ECO:0000256" key="5">
    <source>
        <dbReference type="ARBA" id="ARBA00022692"/>
    </source>
</evidence>
<dbReference type="InterPro" id="IPR001873">
    <property type="entry name" value="ENaC"/>
</dbReference>
<dbReference type="PANTHER" id="PTHR11690">
    <property type="entry name" value="AMILORIDE-SENSITIVE SODIUM CHANNEL-RELATED"/>
    <property type="match status" value="1"/>
</dbReference>
<evidence type="ECO:0000256" key="11">
    <source>
        <dbReference type="ARBA" id="ARBA00023303"/>
    </source>
</evidence>
<evidence type="ECO:0000256" key="10">
    <source>
        <dbReference type="ARBA" id="ARBA00023201"/>
    </source>
</evidence>
<name>A0AAJ7L699_9ACAR</name>